<evidence type="ECO:0000256" key="2">
    <source>
        <dbReference type="ARBA" id="ARBA00022692"/>
    </source>
</evidence>
<feature type="transmembrane region" description="Helical" evidence="6">
    <location>
        <begin position="24"/>
        <end position="49"/>
    </location>
</feature>
<dbReference type="PANTHER" id="PTHR11562">
    <property type="entry name" value="CATION EFFLUX PROTEIN/ ZINC TRANSPORTER"/>
    <property type="match status" value="1"/>
</dbReference>
<dbReference type="Proteomes" id="UP000286806">
    <property type="component" value="Unassembled WGS sequence"/>
</dbReference>
<dbReference type="InterPro" id="IPR058533">
    <property type="entry name" value="Cation_efflux_TM"/>
</dbReference>
<evidence type="ECO:0000259" key="7">
    <source>
        <dbReference type="Pfam" id="PF01545"/>
    </source>
</evidence>
<keyword evidence="3" id="KW-0864">Zinc transport</keyword>
<keyword evidence="9" id="KW-1185">Reference proteome</keyword>
<dbReference type="GO" id="GO:0005886">
    <property type="term" value="C:plasma membrane"/>
    <property type="evidence" value="ECO:0007669"/>
    <property type="project" value="TreeGrafter"/>
</dbReference>
<evidence type="ECO:0000256" key="3">
    <source>
        <dbReference type="ARBA" id="ARBA00022906"/>
    </source>
</evidence>
<evidence type="ECO:0000256" key="6">
    <source>
        <dbReference type="SAM" id="Phobius"/>
    </source>
</evidence>
<comment type="subcellular location">
    <subcellularLocation>
        <location evidence="1">Membrane</location>
        <topology evidence="1">Multi-pass membrane protein</topology>
    </subcellularLocation>
</comment>
<keyword evidence="3" id="KW-0813">Transport</keyword>
<keyword evidence="3" id="KW-0406">Ion transport</keyword>
<dbReference type="NCBIfam" id="TIGR01297">
    <property type="entry name" value="CDF"/>
    <property type="match status" value="1"/>
</dbReference>
<dbReference type="Pfam" id="PF01545">
    <property type="entry name" value="Cation_efflux"/>
    <property type="match status" value="1"/>
</dbReference>
<keyword evidence="3" id="KW-0862">Zinc</keyword>
<protein>
    <submittedName>
        <fullName evidence="8">Cobalt-zinc-cadmium resistance protein CzcD</fullName>
    </submittedName>
</protein>
<reference evidence="8 9" key="1">
    <citation type="journal article" date="2019" name="Front. Microbiol.">
        <title>Genomes of Neutrophilic Sulfur-Oxidizing Chemolithoautotrophs Representing 9 Proteobacterial Species From 8 Genera.</title>
        <authorList>
            <person name="Watanabe T."/>
            <person name="Kojima H."/>
            <person name="Umezawa K."/>
            <person name="Hori C."/>
            <person name="Takasuka T.E."/>
            <person name="Kato Y."/>
            <person name="Fukui M."/>
        </authorList>
    </citation>
    <scope>NUCLEOTIDE SEQUENCE [LARGE SCALE GENOMIC DNA]</scope>
    <source>
        <strain evidence="8 9">TTN</strain>
    </source>
</reference>
<keyword evidence="5 6" id="KW-0472">Membrane</keyword>
<dbReference type="OrthoDB" id="9799649at2"/>
<keyword evidence="4 6" id="KW-1133">Transmembrane helix</keyword>
<dbReference type="InterPro" id="IPR002524">
    <property type="entry name" value="Cation_efflux"/>
</dbReference>
<evidence type="ECO:0000256" key="4">
    <source>
        <dbReference type="ARBA" id="ARBA00022989"/>
    </source>
</evidence>
<dbReference type="EMBL" id="BGOW01000015">
    <property type="protein sequence ID" value="GBL45934.1"/>
    <property type="molecule type" value="Genomic_DNA"/>
</dbReference>
<dbReference type="SUPFAM" id="SSF161111">
    <property type="entry name" value="Cation efflux protein transmembrane domain-like"/>
    <property type="match status" value="1"/>
</dbReference>
<dbReference type="GO" id="GO:0005385">
    <property type="term" value="F:zinc ion transmembrane transporter activity"/>
    <property type="evidence" value="ECO:0007669"/>
    <property type="project" value="TreeGrafter"/>
</dbReference>
<feature type="transmembrane region" description="Helical" evidence="6">
    <location>
        <begin position="175"/>
        <end position="193"/>
    </location>
</feature>
<dbReference type="InterPro" id="IPR027469">
    <property type="entry name" value="Cation_efflux_TMD_sf"/>
</dbReference>
<feature type="transmembrane region" description="Helical" evidence="6">
    <location>
        <begin position="55"/>
        <end position="73"/>
    </location>
</feature>
<dbReference type="RefSeq" id="WP_124704741.1">
    <property type="nucleotide sequence ID" value="NZ_BGOW01000015.1"/>
</dbReference>
<proteinExistence type="predicted"/>
<evidence type="ECO:0000313" key="8">
    <source>
        <dbReference type="EMBL" id="GBL45934.1"/>
    </source>
</evidence>
<accession>A0A401JE83</accession>
<organism evidence="8 9">
    <name type="scientific">Sulfuriferula multivorans</name>
    <dbReference type="NCBI Taxonomy" id="1559896"/>
    <lineage>
        <taxon>Bacteria</taxon>
        <taxon>Pseudomonadati</taxon>
        <taxon>Pseudomonadota</taxon>
        <taxon>Betaproteobacteria</taxon>
        <taxon>Nitrosomonadales</taxon>
        <taxon>Sulfuricellaceae</taxon>
        <taxon>Sulfuriferula</taxon>
    </lineage>
</organism>
<gene>
    <name evidence="8" type="ORF">SFMTTN_1745</name>
</gene>
<evidence type="ECO:0000313" key="9">
    <source>
        <dbReference type="Proteomes" id="UP000286806"/>
    </source>
</evidence>
<dbReference type="PANTHER" id="PTHR11562:SF17">
    <property type="entry name" value="RE54080P-RELATED"/>
    <property type="match status" value="1"/>
</dbReference>
<sequence length="203" mass="21759">MGCCEDSACAVGQLQARQSRTLKWVLLINSVMFGVEFGAGLAAGSVALMADSLDMLGDALVYALSLYAVTRGLRWKAGAALVKGLVMAGFGLFVLGQVAYRMFNAVPPEAATMGAVGLLALAANLVCLRLLTRHRDEDINMRSVWLCSRNDIVANVSVLVAAGLIATIHQPWPDWVVGFGIAALFLHSAWRVVRQARHEFLAT</sequence>
<keyword evidence="2 6" id="KW-0812">Transmembrane</keyword>
<feature type="transmembrane region" description="Helical" evidence="6">
    <location>
        <begin position="80"/>
        <end position="100"/>
    </location>
</feature>
<dbReference type="Gene3D" id="1.20.1510.10">
    <property type="entry name" value="Cation efflux protein transmembrane domain"/>
    <property type="match status" value="1"/>
</dbReference>
<comment type="caution">
    <text evidence="8">The sequence shown here is derived from an EMBL/GenBank/DDBJ whole genome shotgun (WGS) entry which is preliminary data.</text>
</comment>
<feature type="domain" description="Cation efflux protein transmembrane" evidence="7">
    <location>
        <begin position="25"/>
        <end position="197"/>
    </location>
</feature>
<feature type="transmembrane region" description="Helical" evidence="6">
    <location>
        <begin position="112"/>
        <end position="131"/>
    </location>
</feature>
<name>A0A401JE83_9PROT</name>
<dbReference type="InterPro" id="IPR050681">
    <property type="entry name" value="CDF/SLC30A"/>
</dbReference>
<dbReference type="AlphaFoldDB" id="A0A401JE83"/>
<feature type="transmembrane region" description="Helical" evidence="6">
    <location>
        <begin position="152"/>
        <end position="169"/>
    </location>
</feature>
<evidence type="ECO:0000256" key="5">
    <source>
        <dbReference type="ARBA" id="ARBA00023136"/>
    </source>
</evidence>
<evidence type="ECO:0000256" key="1">
    <source>
        <dbReference type="ARBA" id="ARBA00004141"/>
    </source>
</evidence>